<dbReference type="PROSITE" id="PS50850">
    <property type="entry name" value="MFS"/>
    <property type="match status" value="1"/>
</dbReference>
<keyword evidence="2 10" id="KW-0812">Transmembrane</keyword>
<feature type="transmembrane region" description="Helical" evidence="10">
    <location>
        <begin position="461"/>
        <end position="481"/>
    </location>
</feature>
<feature type="domain" description="Major facilitator superfamily (MFS) profile" evidence="11">
    <location>
        <begin position="58"/>
        <end position="485"/>
    </location>
</feature>
<comment type="function">
    <text evidence="6">MFS transporter; part of the gene cluster that mediates the biosynthesis of cercosporin, a light-activated, non-host-selective toxin. The perylenequinone chromophore of cercosporin absorbs light energy to attain an electronically-activated triplet state and produces active oxygen species such as the hydroxyl radical, superoxide, hydrogen peroxide or singlet oxygen upon reaction with oxygen molecules. These reactive oxygen species cause damage to various cellular components including lipids, proteins and nucleic acids. Responsible for secretion and accumulation of cercosporin, but does not play any roles in self-protection against the toxicity of cercosporin.</text>
</comment>
<organism evidence="12 13">
    <name type="scientific">Neohortaea acidophila</name>
    <dbReference type="NCBI Taxonomy" id="245834"/>
    <lineage>
        <taxon>Eukaryota</taxon>
        <taxon>Fungi</taxon>
        <taxon>Dikarya</taxon>
        <taxon>Ascomycota</taxon>
        <taxon>Pezizomycotina</taxon>
        <taxon>Dothideomycetes</taxon>
        <taxon>Dothideomycetidae</taxon>
        <taxon>Mycosphaerellales</taxon>
        <taxon>Teratosphaeriaceae</taxon>
        <taxon>Neohortaea</taxon>
    </lineage>
</organism>
<evidence type="ECO:0000256" key="8">
    <source>
        <dbReference type="ARBA" id="ARBA00077167"/>
    </source>
</evidence>
<dbReference type="AlphaFoldDB" id="A0A6A6PTG5"/>
<keyword evidence="3 10" id="KW-1133">Transmembrane helix</keyword>
<proteinExistence type="inferred from homology"/>
<dbReference type="InterPro" id="IPR020846">
    <property type="entry name" value="MFS_dom"/>
</dbReference>
<evidence type="ECO:0000256" key="1">
    <source>
        <dbReference type="ARBA" id="ARBA00004141"/>
    </source>
</evidence>
<feature type="transmembrane region" description="Helical" evidence="10">
    <location>
        <begin position="328"/>
        <end position="347"/>
    </location>
</feature>
<feature type="transmembrane region" description="Helical" evidence="10">
    <location>
        <begin position="426"/>
        <end position="449"/>
    </location>
</feature>
<dbReference type="OrthoDB" id="446368at2759"/>
<reference evidence="12" key="1">
    <citation type="journal article" date="2020" name="Stud. Mycol.">
        <title>101 Dothideomycetes genomes: a test case for predicting lifestyles and emergence of pathogens.</title>
        <authorList>
            <person name="Haridas S."/>
            <person name="Albert R."/>
            <person name="Binder M."/>
            <person name="Bloem J."/>
            <person name="Labutti K."/>
            <person name="Salamov A."/>
            <person name="Andreopoulos B."/>
            <person name="Baker S."/>
            <person name="Barry K."/>
            <person name="Bills G."/>
            <person name="Bluhm B."/>
            <person name="Cannon C."/>
            <person name="Castanera R."/>
            <person name="Culley D."/>
            <person name="Daum C."/>
            <person name="Ezra D."/>
            <person name="Gonzalez J."/>
            <person name="Henrissat B."/>
            <person name="Kuo A."/>
            <person name="Liang C."/>
            <person name="Lipzen A."/>
            <person name="Lutzoni F."/>
            <person name="Magnuson J."/>
            <person name="Mondo S."/>
            <person name="Nolan M."/>
            <person name="Ohm R."/>
            <person name="Pangilinan J."/>
            <person name="Park H.-J."/>
            <person name="Ramirez L."/>
            <person name="Alfaro M."/>
            <person name="Sun H."/>
            <person name="Tritt A."/>
            <person name="Yoshinaga Y."/>
            <person name="Zwiers L.-H."/>
            <person name="Turgeon B."/>
            <person name="Goodwin S."/>
            <person name="Spatafora J."/>
            <person name="Crous P."/>
            <person name="Grigoriev I."/>
        </authorList>
    </citation>
    <scope>NUCLEOTIDE SEQUENCE</scope>
    <source>
        <strain evidence="12">CBS 113389</strain>
    </source>
</reference>
<feature type="region of interest" description="Disordered" evidence="9">
    <location>
        <begin position="1"/>
        <end position="50"/>
    </location>
</feature>
<evidence type="ECO:0000313" key="13">
    <source>
        <dbReference type="Proteomes" id="UP000799767"/>
    </source>
</evidence>
<feature type="transmembrane region" description="Helical" evidence="10">
    <location>
        <begin position="368"/>
        <end position="387"/>
    </location>
</feature>
<dbReference type="PANTHER" id="PTHR23502:SF47">
    <property type="entry name" value="MAJOR FACILITATOR SUPERFAMILY (MFS) PROFILE DOMAIN-CONTAINING PROTEIN-RELATED"/>
    <property type="match status" value="1"/>
</dbReference>
<feature type="transmembrane region" description="Helical" evidence="10">
    <location>
        <begin position="92"/>
        <end position="112"/>
    </location>
</feature>
<dbReference type="PANTHER" id="PTHR23502">
    <property type="entry name" value="MAJOR FACILITATOR SUPERFAMILY"/>
    <property type="match status" value="1"/>
</dbReference>
<dbReference type="EMBL" id="MU001635">
    <property type="protein sequence ID" value="KAF2483390.1"/>
    <property type="molecule type" value="Genomic_DNA"/>
</dbReference>
<gene>
    <name evidence="12" type="ORF">BDY17DRAFT_249644</name>
</gene>
<dbReference type="GO" id="GO:0022857">
    <property type="term" value="F:transmembrane transporter activity"/>
    <property type="evidence" value="ECO:0007669"/>
    <property type="project" value="InterPro"/>
</dbReference>
<sequence>MKHEDDRDIEKLSQAEISQDETPSPPESEPTDPTLIEFDGPNDPENPKNWTSRRRICITASMGLMTFVVTFSSSIFAVAIEPVSKEYNVSTPVATLGVSFFLLGFVVGPIGFGPASEVWGRRTPLFAGYIIFMLFNLPVALATNIETILIGRLIGGIAASAPVAIVGGCMADLWLPVERTYAICVFAAGAFCGPVAGPLVGGFVTESFLGWRWTAWITMMLSGLFGVIGLFVIPETSPMKILQLRARRLRYETRNWALHSKADESPVNIHTIVHVYLARPWIMIAQDKILALITAYMSYIYGVLYLLFEAFPISFHEDRGWSLGITGLSYIPFIVGIAMGTGIMWWSTSVHFKPAYLKYGKAIPEQRLPAMIVGAILLPIGFFWFAWTSFPSITWVPQVMSVALIGAGLLVTFWQGTNYIIDCFGFYANSAIAINTFIRSIAAAVFPLFAPYMYRGLGVQWATTLLACICTLFLPVPILFYKYGGRIRAKSKFSPT</sequence>
<dbReference type="CDD" id="cd17323">
    <property type="entry name" value="MFS_Tpo1_MDR_like"/>
    <property type="match status" value="1"/>
</dbReference>
<evidence type="ECO:0000256" key="2">
    <source>
        <dbReference type="ARBA" id="ARBA00022692"/>
    </source>
</evidence>
<dbReference type="FunFam" id="1.20.1250.20:FF:000011">
    <property type="entry name" value="MFS multidrug transporter, putative"/>
    <property type="match status" value="1"/>
</dbReference>
<dbReference type="SUPFAM" id="SSF103473">
    <property type="entry name" value="MFS general substrate transporter"/>
    <property type="match status" value="1"/>
</dbReference>
<feature type="transmembrane region" description="Helical" evidence="10">
    <location>
        <begin position="393"/>
        <end position="414"/>
    </location>
</feature>
<comment type="similarity">
    <text evidence="5">Belongs to the major facilitator superfamily. CAR1 family.</text>
</comment>
<evidence type="ECO:0000256" key="3">
    <source>
        <dbReference type="ARBA" id="ARBA00022989"/>
    </source>
</evidence>
<feature type="transmembrane region" description="Helical" evidence="10">
    <location>
        <begin position="289"/>
        <end position="308"/>
    </location>
</feature>
<dbReference type="RefSeq" id="XP_033589960.1">
    <property type="nucleotide sequence ID" value="XM_033731005.1"/>
</dbReference>
<feature type="transmembrane region" description="Helical" evidence="10">
    <location>
        <begin position="213"/>
        <end position="233"/>
    </location>
</feature>
<evidence type="ECO:0000256" key="6">
    <source>
        <dbReference type="ARBA" id="ARBA00053977"/>
    </source>
</evidence>
<feature type="compositionally biased region" description="Basic and acidic residues" evidence="9">
    <location>
        <begin position="1"/>
        <end position="13"/>
    </location>
</feature>
<protein>
    <recommendedName>
        <fullName evidence="7">Cercosporin MFS transporter CTB4</fullName>
    </recommendedName>
    <alternativeName>
        <fullName evidence="8">Cercosporin toxin biosynthesis cluster protein 4</fullName>
    </alternativeName>
</protein>
<evidence type="ECO:0000256" key="4">
    <source>
        <dbReference type="ARBA" id="ARBA00023136"/>
    </source>
</evidence>
<dbReference type="GO" id="GO:0005886">
    <property type="term" value="C:plasma membrane"/>
    <property type="evidence" value="ECO:0007669"/>
    <property type="project" value="TreeGrafter"/>
</dbReference>
<keyword evidence="4 10" id="KW-0472">Membrane</keyword>
<evidence type="ECO:0000256" key="10">
    <source>
        <dbReference type="SAM" id="Phobius"/>
    </source>
</evidence>
<feature type="transmembrane region" description="Helical" evidence="10">
    <location>
        <begin position="56"/>
        <end position="80"/>
    </location>
</feature>
<accession>A0A6A6PTG5</accession>
<evidence type="ECO:0000259" key="11">
    <source>
        <dbReference type="PROSITE" id="PS50850"/>
    </source>
</evidence>
<evidence type="ECO:0000313" key="12">
    <source>
        <dbReference type="EMBL" id="KAF2483390.1"/>
    </source>
</evidence>
<comment type="subcellular location">
    <subcellularLocation>
        <location evidence="1">Membrane</location>
        <topology evidence="1">Multi-pass membrane protein</topology>
    </subcellularLocation>
</comment>
<dbReference type="GeneID" id="54472007"/>
<keyword evidence="13" id="KW-1185">Reference proteome</keyword>
<name>A0A6A6PTG5_9PEZI</name>
<dbReference type="Gene3D" id="1.20.1250.20">
    <property type="entry name" value="MFS general substrate transporter like domains"/>
    <property type="match status" value="1"/>
</dbReference>
<feature type="transmembrane region" description="Helical" evidence="10">
    <location>
        <begin position="149"/>
        <end position="174"/>
    </location>
</feature>
<evidence type="ECO:0000256" key="5">
    <source>
        <dbReference type="ARBA" id="ARBA00038347"/>
    </source>
</evidence>
<dbReference type="Pfam" id="PF07690">
    <property type="entry name" value="MFS_1"/>
    <property type="match status" value="1"/>
</dbReference>
<feature type="transmembrane region" description="Helical" evidence="10">
    <location>
        <begin position="181"/>
        <end position="201"/>
    </location>
</feature>
<feature type="transmembrane region" description="Helical" evidence="10">
    <location>
        <begin position="124"/>
        <end position="143"/>
    </location>
</feature>
<dbReference type="InterPro" id="IPR036259">
    <property type="entry name" value="MFS_trans_sf"/>
</dbReference>
<evidence type="ECO:0000256" key="9">
    <source>
        <dbReference type="SAM" id="MobiDB-lite"/>
    </source>
</evidence>
<evidence type="ECO:0000256" key="7">
    <source>
        <dbReference type="ARBA" id="ARBA00069139"/>
    </source>
</evidence>
<dbReference type="Proteomes" id="UP000799767">
    <property type="component" value="Unassembled WGS sequence"/>
</dbReference>
<dbReference type="InterPro" id="IPR011701">
    <property type="entry name" value="MFS"/>
</dbReference>